<evidence type="ECO:0000313" key="1">
    <source>
        <dbReference type="EMBL" id="MBO8202070.1"/>
    </source>
</evidence>
<dbReference type="RefSeq" id="WP_209213636.1">
    <property type="nucleotide sequence ID" value="NZ_JAFFZM010000020.1"/>
</dbReference>
<reference evidence="1 2" key="1">
    <citation type="submission" date="2021-02" db="EMBL/GenBank/DDBJ databases">
        <title>Streptomyces spirodelae sp. nov., isolated from duckweed.</title>
        <authorList>
            <person name="Saimee Y."/>
            <person name="Duangmal K."/>
        </authorList>
    </citation>
    <scope>NUCLEOTIDE SEQUENCE [LARGE SCALE GENOMIC DNA]</scope>
    <source>
        <strain evidence="1 2">DSM 42105</strain>
    </source>
</reference>
<accession>A0ABS3Y340</accession>
<sequence>MTPPVTNRPLPVLVYDGDCGFCTTAVRFGERHVRPRCVSEPWQFLDRTELAALGITRERAEHEVLWVTPTGTVYGGAQALAKALLSAGGAWPVAGAVLTLPPFRWAAHMGYRLVAANRHRLPGGTAACAVTRSGDPGEGPTS</sequence>
<proteinExistence type="predicted"/>
<comment type="caution">
    <text evidence="1">The sequence shown here is derived from an EMBL/GenBank/DDBJ whole genome shotgun (WGS) entry which is preliminary data.</text>
</comment>
<evidence type="ECO:0000313" key="2">
    <source>
        <dbReference type="Proteomes" id="UP000721954"/>
    </source>
</evidence>
<gene>
    <name evidence="1" type="ORF">JW613_27800</name>
</gene>
<dbReference type="InterPro" id="IPR007263">
    <property type="entry name" value="DCC1-like"/>
</dbReference>
<organism evidence="1 2">
    <name type="scientific">Streptomyces smyrnaeus</name>
    <dbReference type="NCBI Taxonomy" id="1387713"/>
    <lineage>
        <taxon>Bacteria</taxon>
        <taxon>Bacillati</taxon>
        <taxon>Actinomycetota</taxon>
        <taxon>Actinomycetes</taxon>
        <taxon>Kitasatosporales</taxon>
        <taxon>Streptomycetaceae</taxon>
        <taxon>Streptomyces</taxon>
    </lineage>
</organism>
<dbReference type="EMBL" id="JAFFZM010000020">
    <property type="protein sequence ID" value="MBO8202070.1"/>
    <property type="molecule type" value="Genomic_DNA"/>
</dbReference>
<dbReference type="Proteomes" id="UP000721954">
    <property type="component" value="Unassembled WGS sequence"/>
</dbReference>
<name>A0ABS3Y340_9ACTN</name>
<dbReference type="GeneID" id="96262432"/>
<keyword evidence="2" id="KW-1185">Reference proteome</keyword>
<protein>
    <submittedName>
        <fullName evidence="1">DUF393 domain-containing protein</fullName>
    </submittedName>
</protein>
<dbReference type="Pfam" id="PF04134">
    <property type="entry name" value="DCC1-like"/>
    <property type="match status" value="1"/>
</dbReference>